<dbReference type="AlphaFoldDB" id="A0AAN7ZN21"/>
<accession>A0AAN7ZN21</accession>
<protein>
    <submittedName>
        <fullName evidence="1">Uncharacterized protein</fullName>
    </submittedName>
</protein>
<evidence type="ECO:0000313" key="1">
    <source>
        <dbReference type="EMBL" id="KAK5698117.1"/>
    </source>
</evidence>
<sequence>MQSLHDRLRVQAGELERVTYVLQSLRGGTDNDAAATLAQLRLGDSIEHIIEGLASSPPSSHMDEVPNIFQYHPNPGYIPETPGYFDGWQLPRSSHSLPMAFAPDLHAKAEYEAHHWHAYAPFGIKTEPT</sequence>
<name>A0AAN7ZN21_9PEZI</name>
<comment type="caution">
    <text evidence="1">The sequence shown here is derived from an EMBL/GenBank/DDBJ whole genome shotgun (WGS) entry which is preliminary data.</text>
</comment>
<reference evidence="1" key="1">
    <citation type="submission" date="2023-08" db="EMBL/GenBank/DDBJ databases">
        <title>Black Yeasts Isolated from many extreme environments.</title>
        <authorList>
            <person name="Coleine C."/>
            <person name="Stajich J.E."/>
            <person name="Selbmann L."/>
        </authorList>
    </citation>
    <scope>NUCLEOTIDE SEQUENCE</scope>
    <source>
        <strain evidence="1">CCFEE 5810</strain>
    </source>
</reference>
<dbReference type="Proteomes" id="UP001310594">
    <property type="component" value="Unassembled WGS sequence"/>
</dbReference>
<evidence type="ECO:0000313" key="2">
    <source>
        <dbReference type="Proteomes" id="UP001310594"/>
    </source>
</evidence>
<dbReference type="EMBL" id="JAVRQU010000010">
    <property type="protein sequence ID" value="KAK5698117.1"/>
    <property type="molecule type" value="Genomic_DNA"/>
</dbReference>
<gene>
    <name evidence="1" type="ORF">LTR97_007077</name>
</gene>
<proteinExistence type="predicted"/>
<organism evidence="1 2">
    <name type="scientific">Elasticomyces elasticus</name>
    <dbReference type="NCBI Taxonomy" id="574655"/>
    <lineage>
        <taxon>Eukaryota</taxon>
        <taxon>Fungi</taxon>
        <taxon>Dikarya</taxon>
        <taxon>Ascomycota</taxon>
        <taxon>Pezizomycotina</taxon>
        <taxon>Dothideomycetes</taxon>
        <taxon>Dothideomycetidae</taxon>
        <taxon>Mycosphaerellales</taxon>
        <taxon>Teratosphaeriaceae</taxon>
        <taxon>Elasticomyces</taxon>
    </lineage>
</organism>